<dbReference type="GO" id="GO:0030151">
    <property type="term" value="F:molybdenum ion binding"/>
    <property type="evidence" value="ECO:0007669"/>
    <property type="project" value="InterPro"/>
</dbReference>
<dbReference type="GO" id="GO:0043546">
    <property type="term" value="F:molybdopterin cofactor binding"/>
    <property type="evidence" value="ECO:0007669"/>
    <property type="project" value="TreeGrafter"/>
</dbReference>
<keyword evidence="2" id="KW-0500">Molybdenum</keyword>
<dbReference type="Gene3D" id="3.90.420.10">
    <property type="entry name" value="Oxidoreductase, molybdopterin-binding domain"/>
    <property type="match status" value="1"/>
</dbReference>
<evidence type="ECO:0000313" key="7">
    <source>
        <dbReference type="EMBL" id="KAF2730237.1"/>
    </source>
</evidence>
<feature type="domain" description="Moybdenum cofactor oxidoreductase dimerisation" evidence="6">
    <location>
        <begin position="156"/>
        <end position="278"/>
    </location>
</feature>
<comment type="cofactor">
    <cofactor evidence="1">
        <name>Mo-molybdopterin</name>
        <dbReference type="ChEBI" id="CHEBI:71302"/>
    </cofactor>
</comment>
<dbReference type="Pfam" id="PF03404">
    <property type="entry name" value="Mo-co_dimer"/>
    <property type="match status" value="1"/>
</dbReference>
<dbReference type="OrthoDB" id="10051395at2759"/>
<feature type="domain" description="Oxidoreductase molybdopterin-binding" evidence="5">
    <location>
        <begin position="2"/>
        <end position="129"/>
    </location>
</feature>
<reference evidence="7" key="1">
    <citation type="journal article" date="2020" name="Stud. Mycol.">
        <title>101 Dothideomycetes genomes: a test case for predicting lifestyles and emergence of pathogens.</title>
        <authorList>
            <person name="Haridas S."/>
            <person name="Albert R."/>
            <person name="Binder M."/>
            <person name="Bloem J."/>
            <person name="Labutti K."/>
            <person name="Salamov A."/>
            <person name="Andreopoulos B."/>
            <person name="Baker S."/>
            <person name="Barry K."/>
            <person name="Bills G."/>
            <person name="Bluhm B."/>
            <person name="Cannon C."/>
            <person name="Castanera R."/>
            <person name="Culley D."/>
            <person name="Daum C."/>
            <person name="Ezra D."/>
            <person name="Gonzalez J."/>
            <person name="Henrissat B."/>
            <person name="Kuo A."/>
            <person name="Liang C."/>
            <person name="Lipzen A."/>
            <person name="Lutzoni F."/>
            <person name="Magnuson J."/>
            <person name="Mondo S."/>
            <person name="Nolan M."/>
            <person name="Ohm R."/>
            <person name="Pangilinan J."/>
            <person name="Park H.-J."/>
            <person name="Ramirez L."/>
            <person name="Alfaro M."/>
            <person name="Sun H."/>
            <person name="Tritt A."/>
            <person name="Yoshinaga Y."/>
            <person name="Zwiers L.-H."/>
            <person name="Turgeon B."/>
            <person name="Goodwin S."/>
            <person name="Spatafora J."/>
            <person name="Crous P."/>
            <person name="Grigoriev I."/>
        </authorList>
    </citation>
    <scope>NUCLEOTIDE SEQUENCE</scope>
    <source>
        <strain evidence="7">CBS 125425</strain>
    </source>
</reference>
<keyword evidence="4" id="KW-0560">Oxidoreductase</keyword>
<dbReference type="EMBL" id="ML996222">
    <property type="protein sequence ID" value="KAF2730237.1"/>
    <property type="molecule type" value="Genomic_DNA"/>
</dbReference>
<protein>
    <submittedName>
        <fullName evidence="7">Molybdopterin binding oxidoreductase</fullName>
    </submittedName>
</protein>
<dbReference type="PANTHER" id="PTHR19372">
    <property type="entry name" value="SULFITE REDUCTASE"/>
    <property type="match status" value="1"/>
</dbReference>
<comment type="caution">
    <text evidence="7">The sequence shown here is derived from an EMBL/GenBank/DDBJ whole genome shotgun (WGS) entry which is preliminary data.</text>
</comment>
<evidence type="ECO:0000256" key="3">
    <source>
        <dbReference type="ARBA" id="ARBA00022723"/>
    </source>
</evidence>
<evidence type="ECO:0000313" key="8">
    <source>
        <dbReference type="Proteomes" id="UP000799444"/>
    </source>
</evidence>
<dbReference type="GO" id="GO:0006790">
    <property type="term" value="P:sulfur compound metabolic process"/>
    <property type="evidence" value="ECO:0007669"/>
    <property type="project" value="TreeGrafter"/>
</dbReference>
<dbReference type="PANTHER" id="PTHR19372:SF7">
    <property type="entry name" value="SULFITE OXIDASE, MITOCHONDRIAL"/>
    <property type="match status" value="1"/>
</dbReference>
<dbReference type="SUPFAM" id="SSF81296">
    <property type="entry name" value="E set domains"/>
    <property type="match status" value="1"/>
</dbReference>
<dbReference type="InterPro" id="IPR005066">
    <property type="entry name" value="MoCF_OxRdtse_dimer"/>
</dbReference>
<proteinExistence type="predicted"/>
<dbReference type="Gene3D" id="2.60.40.650">
    <property type="match status" value="1"/>
</dbReference>
<dbReference type="PRINTS" id="PR00407">
    <property type="entry name" value="EUMOPTERIN"/>
</dbReference>
<accession>A0A9P4QSS9</accession>
<keyword evidence="3" id="KW-0479">Metal-binding</keyword>
<dbReference type="Pfam" id="PF00174">
    <property type="entry name" value="Oxidored_molyb"/>
    <property type="match status" value="1"/>
</dbReference>
<dbReference type="InterPro" id="IPR008335">
    <property type="entry name" value="Mopterin_OxRdtase_euk"/>
</dbReference>
<dbReference type="SUPFAM" id="SSF56524">
    <property type="entry name" value="Oxidoreductase molybdopterin-binding domain"/>
    <property type="match status" value="1"/>
</dbReference>
<gene>
    <name evidence="7" type="ORF">EJ04DRAFT_515371</name>
</gene>
<evidence type="ECO:0000259" key="6">
    <source>
        <dbReference type="Pfam" id="PF03404"/>
    </source>
</evidence>
<dbReference type="InterPro" id="IPR014756">
    <property type="entry name" value="Ig_E-set"/>
</dbReference>
<dbReference type="AlphaFoldDB" id="A0A9P4QSS9"/>
<organism evidence="7 8">
    <name type="scientific">Polyplosphaeria fusca</name>
    <dbReference type="NCBI Taxonomy" id="682080"/>
    <lineage>
        <taxon>Eukaryota</taxon>
        <taxon>Fungi</taxon>
        <taxon>Dikarya</taxon>
        <taxon>Ascomycota</taxon>
        <taxon>Pezizomycotina</taxon>
        <taxon>Dothideomycetes</taxon>
        <taxon>Pleosporomycetidae</taxon>
        <taxon>Pleosporales</taxon>
        <taxon>Tetraplosphaeriaceae</taxon>
        <taxon>Polyplosphaeria</taxon>
    </lineage>
</organism>
<evidence type="ECO:0000256" key="4">
    <source>
        <dbReference type="ARBA" id="ARBA00023002"/>
    </source>
</evidence>
<evidence type="ECO:0000259" key="5">
    <source>
        <dbReference type="Pfam" id="PF00174"/>
    </source>
</evidence>
<dbReference type="GO" id="GO:0005739">
    <property type="term" value="C:mitochondrion"/>
    <property type="evidence" value="ECO:0007669"/>
    <property type="project" value="TreeGrafter"/>
</dbReference>
<dbReference type="InterPro" id="IPR036374">
    <property type="entry name" value="OxRdtase_Mopterin-bd_sf"/>
</dbReference>
<dbReference type="InterPro" id="IPR000572">
    <property type="entry name" value="OxRdtase_Mopterin-bd_dom"/>
</dbReference>
<dbReference type="GO" id="GO:0020037">
    <property type="term" value="F:heme binding"/>
    <property type="evidence" value="ECO:0007669"/>
    <property type="project" value="TreeGrafter"/>
</dbReference>
<dbReference type="Proteomes" id="UP000799444">
    <property type="component" value="Unassembled WGS sequence"/>
</dbReference>
<dbReference type="GO" id="GO:0008482">
    <property type="term" value="F:sulfite oxidase activity"/>
    <property type="evidence" value="ECO:0007669"/>
    <property type="project" value="TreeGrafter"/>
</dbReference>
<keyword evidence="8" id="KW-1185">Reference proteome</keyword>
<evidence type="ECO:0000256" key="1">
    <source>
        <dbReference type="ARBA" id="ARBA00001924"/>
    </source>
</evidence>
<name>A0A9P4QSS9_9PLEO</name>
<sequence length="287" mass="31682">MRTKLKEVNGIDWFDGAVMNCKWTGPLLKHVLENAGIDLPDDKLSCAHVAFACFQTPTQDDEYYGASVPLSRALNPESSIIIALEQNGKPLTPNHGAPVRIVTPGIAGARSVKWLDRITVQTCESSNYYQQHDYKVLPPEADTKEKAEKWWSKVPAIQDMPVNSVIGVPKCASTVQRDERGCVEVKGYALPSGADGPIVRVEISVNSGKTWTDAELLPAQDENQPGVELKWAWCLWKAKVKMNAGKHQTIWSRATDQSGNTQEKCPDWNFRGVAYNGYGEATGLEIV</sequence>
<evidence type="ECO:0000256" key="2">
    <source>
        <dbReference type="ARBA" id="ARBA00022505"/>
    </source>
</evidence>